<keyword evidence="1" id="KW-0175">Coiled coil</keyword>
<reference evidence="2 3" key="1">
    <citation type="submission" date="2016-10" db="EMBL/GenBank/DDBJ databases">
        <authorList>
            <person name="de Groot N.N."/>
        </authorList>
    </citation>
    <scope>NUCLEOTIDE SEQUENCE [LARGE SCALE GENOMIC DNA]</scope>
    <source>
        <strain evidence="2 3">VTM1R29</strain>
    </source>
</reference>
<gene>
    <name evidence="2" type="ORF">SAMN04487839_10212</name>
</gene>
<protein>
    <submittedName>
        <fullName evidence="2">Uncharacterized protein</fullName>
    </submittedName>
</protein>
<evidence type="ECO:0000256" key="1">
    <source>
        <dbReference type="SAM" id="Coils"/>
    </source>
</evidence>
<dbReference type="EMBL" id="FOBM01000002">
    <property type="protein sequence ID" value="SEM03802.1"/>
    <property type="molecule type" value="Genomic_DNA"/>
</dbReference>
<evidence type="ECO:0000313" key="3">
    <source>
        <dbReference type="Proteomes" id="UP000182764"/>
    </source>
</evidence>
<feature type="coiled-coil region" evidence="1">
    <location>
        <begin position="20"/>
        <end position="50"/>
    </location>
</feature>
<dbReference type="RefSeq" id="WP_074596961.1">
    <property type="nucleotide sequence ID" value="NZ_FNUH01000016.1"/>
</dbReference>
<dbReference type="AlphaFoldDB" id="A0A1H7V3I4"/>
<accession>A0A1H7V3I4</accession>
<dbReference type="Proteomes" id="UP000182764">
    <property type="component" value="Unassembled WGS sequence"/>
</dbReference>
<proteinExistence type="predicted"/>
<sequence>MTNLSVKAEVANLSEFLNASREVTKKAVELQEAIQRLNAIELEISTIVDNTKVSVNSNGVELEAPKIIV</sequence>
<evidence type="ECO:0000313" key="2">
    <source>
        <dbReference type="EMBL" id="SEM03802.1"/>
    </source>
</evidence>
<organism evidence="2 3">
    <name type="scientific">Streptococcus gallolyticus</name>
    <dbReference type="NCBI Taxonomy" id="315405"/>
    <lineage>
        <taxon>Bacteria</taxon>
        <taxon>Bacillati</taxon>
        <taxon>Bacillota</taxon>
        <taxon>Bacilli</taxon>
        <taxon>Lactobacillales</taxon>
        <taxon>Streptococcaceae</taxon>
        <taxon>Streptococcus</taxon>
    </lineage>
</organism>
<name>A0A1H7V3I4_9STRE</name>